<feature type="compositionally biased region" description="Pro residues" evidence="7">
    <location>
        <begin position="37"/>
        <end position="61"/>
    </location>
</feature>
<feature type="chain" id="PRO_5009681528" evidence="8">
    <location>
        <begin position="30"/>
        <end position="693"/>
    </location>
</feature>
<dbReference type="AlphaFoldDB" id="A0A1L1PKQ1"/>
<dbReference type="InterPro" id="IPR010827">
    <property type="entry name" value="BamA/TamA_POTRA"/>
</dbReference>
<evidence type="ECO:0000256" key="6">
    <source>
        <dbReference type="ARBA" id="ARBA00023237"/>
    </source>
</evidence>
<dbReference type="InterPro" id="IPR034746">
    <property type="entry name" value="POTRA"/>
</dbReference>
<dbReference type="PANTHER" id="PTHR12815:SF47">
    <property type="entry name" value="TRANSLOCATION AND ASSEMBLY MODULE SUBUNIT TAMA"/>
    <property type="match status" value="1"/>
</dbReference>
<reference evidence="11" key="2">
    <citation type="submission" date="2014-11" db="EMBL/GenBank/DDBJ databases">
        <title>Draft genome sequence of Hydrogenophaga intermedia S1.</title>
        <authorList>
            <person name="Gan H.M."/>
            <person name="Chew T.H."/>
            <person name="Stolz A."/>
        </authorList>
    </citation>
    <scope>NUCLEOTIDE SEQUENCE [LARGE SCALE GENOMIC DNA]</scope>
    <source>
        <strain evidence="11">S1</strain>
    </source>
</reference>
<feature type="domain" description="POTRA" evidence="9">
    <location>
        <begin position="277"/>
        <end position="353"/>
    </location>
</feature>
<comment type="subcellular location">
    <subcellularLocation>
        <location evidence="1">Membrane</location>
    </subcellularLocation>
</comment>
<evidence type="ECO:0000313" key="10">
    <source>
        <dbReference type="EMBL" id="CDN85875.1"/>
    </source>
</evidence>
<feature type="signal peptide" evidence="8">
    <location>
        <begin position="1"/>
        <end position="29"/>
    </location>
</feature>
<accession>A0A1L1PKQ1</accession>
<keyword evidence="4 8" id="KW-0732">Signal</keyword>
<keyword evidence="6" id="KW-0998">Cell outer membrane</keyword>
<evidence type="ECO:0000256" key="5">
    <source>
        <dbReference type="ARBA" id="ARBA00023136"/>
    </source>
</evidence>
<dbReference type="GO" id="GO:0019867">
    <property type="term" value="C:outer membrane"/>
    <property type="evidence" value="ECO:0007669"/>
    <property type="project" value="InterPro"/>
</dbReference>
<evidence type="ECO:0000256" key="3">
    <source>
        <dbReference type="ARBA" id="ARBA00022692"/>
    </source>
</evidence>
<dbReference type="InterPro" id="IPR039910">
    <property type="entry name" value="D15-like"/>
</dbReference>
<name>A0A1L1PKQ1_HYDIT</name>
<evidence type="ECO:0000256" key="7">
    <source>
        <dbReference type="SAM" id="MobiDB-lite"/>
    </source>
</evidence>
<dbReference type="Gene3D" id="3.10.20.310">
    <property type="entry name" value="membrane protein fhac"/>
    <property type="match status" value="2"/>
</dbReference>
<feature type="compositionally biased region" description="Basic and acidic residues" evidence="7">
    <location>
        <begin position="70"/>
        <end position="79"/>
    </location>
</feature>
<keyword evidence="5" id="KW-0472">Membrane</keyword>
<protein>
    <submittedName>
        <fullName evidence="10">Surface antigen (D15)</fullName>
    </submittedName>
</protein>
<keyword evidence="2" id="KW-1134">Transmembrane beta strand</keyword>
<sequence length="693" mass="75956" precursor="true">MRFLSPVRHCRAAWRLAFLLACGSAPAWAQVDGVAPSAPPQPAAPAAPAAPPDTRPAPKPIPDATDDDESRALDAEARRTARAARPPVTTRFLIELDAPEELHDFLLRHLNIQRFREQRSLDAAELERLLSELPVNARELLATRGYFAPSIEIGETLPPTPAAVASAGEGPVPLGRIPVRVEPGPPTTVQSVQISFLGDIANDVDVQAQREAIQREAALLTGQRFTQDQWDRTKSAALRRLTAERYPGGRISSSLADVDGASSSARLYVELDSGARRRFGAIEIDGAQRYDAEMSARIVRLTGLTPGSDYDLSKLQQAQQRLLDSGYYDAAFVYVEPGAGGEPLPVKVQLREALRQKLVLGIGASTDNGARLSLEHIHNRLPGIGWRALSTLRFERQDSLASTDWSSPLNNEGWRWISLLQMARLDNNQVETTSQRARFGQAQEGVEYDRSIYLQYDRARTLTDSERLSGIRGRIESSLTANYAWARERFDDPISPNRGHALAVELGAGTTLGITRKPFGRTQARWLGYFPLDREAELPSTVPGERPTARPPTRLGRLALRLEGGAVIAEDSTPVPDTQLFYAGGDTSVRGYGLRDIGVVQPDGSVLAGRYKAVVSLEWQRPVWGDGVSRSPFEHVLFVDGGAVANRVQNLDFQWGVGTGLRYNSPVGPLQVDLAYGLEVRKLRLHLSVGFVF</sequence>
<dbReference type="PROSITE" id="PS51779">
    <property type="entry name" value="POTRA"/>
    <property type="match status" value="1"/>
</dbReference>
<dbReference type="Pfam" id="PF07244">
    <property type="entry name" value="POTRA"/>
    <property type="match status" value="1"/>
</dbReference>
<dbReference type="EMBL" id="CCAE010000001">
    <property type="protein sequence ID" value="CDN85875.1"/>
    <property type="molecule type" value="Genomic_DNA"/>
</dbReference>
<gene>
    <name evidence="10" type="ORF">BN948_00271</name>
</gene>
<dbReference type="RefSeq" id="WP_081921848.1">
    <property type="nucleotide sequence ID" value="NZ_VCPF01000001.1"/>
</dbReference>
<dbReference type="Gene3D" id="2.40.160.50">
    <property type="entry name" value="membrane protein fhac: a member of the omp85/tpsb transporter family"/>
    <property type="match status" value="1"/>
</dbReference>
<proteinExistence type="predicted"/>
<evidence type="ECO:0000256" key="2">
    <source>
        <dbReference type="ARBA" id="ARBA00022452"/>
    </source>
</evidence>
<evidence type="ECO:0000259" key="9">
    <source>
        <dbReference type="PROSITE" id="PS51779"/>
    </source>
</evidence>
<keyword evidence="3" id="KW-0812">Transmembrane</keyword>
<feature type="region of interest" description="Disordered" evidence="7">
    <location>
        <begin position="33"/>
        <end position="84"/>
    </location>
</feature>
<organism evidence="10 11">
    <name type="scientific">Hydrogenophaga intermedia</name>
    <dbReference type="NCBI Taxonomy" id="65786"/>
    <lineage>
        <taxon>Bacteria</taxon>
        <taxon>Pseudomonadati</taxon>
        <taxon>Pseudomonadota</taxon>
        <taxon>Betaproteobacteria</taxon>
        <taxon>Burkholderiales</taxon>
        <taxon>Comamonadaceae</taxon>
        <taxon>Hydrogenophaga</taxon>
    </lineage>
</organism>
<dbReference type="PANTHER" id="PTHR12815">
    <property type="entry name" value="SORTING AND ASSEMBLY MACHINERY SAMM50 PROTEIN FAMILY MEMBER"/>
    <property type="match status" value="1"/>
</dbReference>
<keyword evidence="11" id="KW-1185">Reference proteome</keyword>
<evidence type="ECO:0000256" key="4">
    <source>
        <dbReference type="ARBA" id="ARBA00022729"/>
    </source>
</evidence>
<dbReference type="InterPro" id="IPR000184">
    <property type="entry name" value="Bac_surfAg_D15"/>
</dbReference>
<reference evidence="11" key="1">
    <citation type="submission" date="2014-02" db="EMBL/GenBank/DDBJ databases">
        <authorList>
            <person name="Gan H."/>
        </authorList>
    </citation>
    <scope>NUCLEOTIDE SEQUENCE [LARGE SCALE GENOMIC DNA]</scope>
    <source>
        <strain evidence="11">S1</strain>
    </source>
</reference>
<evidence type="ECO:0000256" key="1">
    <source>
        <dbReference type="ARBA" id="ARBA00004370"/>
    </source>
</evidence>
<dbReference type="Pfam" id="PF01103">
    <property type="entry name" value="Omp85"/>
    <property type="match status" value="1"/>
</dbReference>
<dbReference type="Proteomes" id="UP000028878">
    <property type="component" value="Unassembled WGS sequence"/>
</dbReference>
<evidence type="ECO:0000313" key="11">
    <source>
        <dbReference type="Proteomes" id="UP000028878"/>
    </source>
</evidence>
<evidence type="ECO:0000256" key="8">
    <source>
        <dbReference type="SAM" id="SignalP"/>
    </source>
</evidence>